<organism evidence="1 2">
    <name type="scientific">Citrobacter enshiensis</name>
    <dbReference type="NCBI Taxonomy" id="2971264"/>
    <lineage>
        <taxon>Bacteria</taxon>
        <taxon>Pseudomonadati</taxon>
        <taxon>Pseudomonadota</taxon>
        <taxon>Gammaproteobacteria</taxon>
        <taxon>Enterobacterales</taxon>
        <taxon>Enterobacteriaceae</taxon>
        <taxon>Citrobacter</taxon>
    </lineage>
</organism>
<protein>
    <submittedName>
        <fullName evidence="1">DUF3296 domain-containing protein</fullName>
    </submittedName>
</protein>
<evidence type="ECO:0000313" key="2">
    <source>
        <dbReference type="Proteomes" id="UP001174867"/>
    </source>
</evidence>
<name>A0ABT8PVN0_9ENTR</name>
<dbReference type="EMBL" id="JAUJYW010000004">
    <property type="protein sequence ID" value="MDN8599751.1"/>
    <property type="molecule type" value="Genomic_DNA"/>
</dbReference>
<comment type="caution">
    <text evidence="1">The sequence shown here is derived from an EMBL/GenBank/DDBJ whole genome shotgun (WGS) entry which is preliminary data.</text>
</comment>
<dbReference type="Proteomes" id="UP001174867">
    <property type="component" value="Unassembled WGS sequence"/>
</dbReference>
<proteinExistence type="predicted"/>
<accession>A0ABT8PVN0</accession>
<sequence length="186" mass="21403">MNHSYIKATGADSADVVSTRTFLQQAVDHYPRLAVFSFMLELPYRETMNEYRSLVSRFHTEVWQRIGEYSGKCQQARRHSPPTVLRWMWETVSEPECRGIMLMNFDTLGTVRNPPLIENTLQEMSALIDDAWRKVTEAESRAITMSSFIISRSDRCSFTQPFSHLLTRVNDMASLVMTARTGVICP</sequence>
<dbReference type="RefSeq" id="WP_301698569.1">
    <property type="nucleotide sequence ID" value="NZ_JAUJYW010000004.1"/>
</dbReference>
<evidence type="ECO:0000313" key="1">
    <source>
        <dbReference type="EMBL" id="MDN8599751.1"/>
    </source>
</evidence>
<gene>
    <name evidence="1" type="ORF">Q0A17_10050</name>
</gene>
<reference evidence="1 2" key="1">
    <citation type="submission" date="2023-07" db="EMBL/GenBank/DDBJ databases">
        <title>Citrobacter selenititolerans sp. nov., isolated from seleniferous soil.</title>
        <authorList>
            <person name="Zhang S."/>
            <person name="Li K."/>
            <person name="Peng J."/>
            <person name="Wang H."/>
            <person name="Sun J."/>
            <person name="Guo Y."/>
        </authorList>
    </citation>
    <scope>NUCLEOTIDE SEQUENCE [LARGE SCALE GENOMIC DNA]</scope>
    <source>
        <strain evidence="1 2">S2-9</strain>
    </source>
</reference>
<keyword evidence="2" id="KW-1185">Reference proteome</keyword>